<gene>
    <name evidence="1" type="ORF">ERS852457_03496</name>
</gene>
<dbReference type="AlphaFoldDB" id="A0A174KP72"/>
<reference evidence="1 2" key="1">
    <citation type="submission" date="2015-09" db="EMBL/GenBank/DDBJ databases">
        <authorList>
            <consortium name="Pathogen Informatics"/>
        </authorList>
    </citation>
    <scope>NUCLEOTIDE SEQUENCE [LARGE SCALE GENOMIC DNA]</scope>
    <source>
        <strain evidence="1 2">2789STDY5834842</strain>
    </source>
</reference>
<protein>
    <submittedName>
        <fullName evidence="1">Uncharacterized protein</fullName>
    </submittedName>
</protein>
<dbReference type="Proteomes" id="UP000095333">
    <property type="component" value="Unassembled WGS sequence"/>
</dbReference>
<sequence length="76" mass="8981">MNLFEILEDTQKELKRLEALNLNTKSYQSYADMIMAHKFSIQEIYEFLNGAPIGIISERSRERIKPLLKHLGRKEE</sequence>
<evidence type="ECO:0000313" key="1">
    <source>
        <dbReference type="EMBL" id="CUP12236.1"/>
    </source>
</evidence>
<accession>A0A174KP72</accession>
<name>A0A174KP72_PHOVU</name>
<proteinExistence type="predicted"/>
<dbReference type="EMBL" id="CYZI01000030">
    <property type="protein sequence ID" value="CUP12236.1"/>
    <property type="molecule type" value="Genomic_DNA"/>
</dbReference>
<organism evidence="1 2">
    <name type="scientific">Phocaeicola vulgatus</name>
    <name type="common">Bacteroides vulgatus</name>
    <dbReference type="NCBI Taxonomy" id="821"/>
    <lineage>
        <taxon>Bacteria</taxon>
        <taxon>Pseudomonadati</taxon>
        <taxon>Bacteroidota</taxon>
        <taxon>Bacteroidia</taxon>
        <taxon>Bacteroidales</taxon>
        <taxon>Bacteroidaceae</taxon>
        <taxon>Phocaeicola</taxon>
    </lineage>
</organism>
<evidence type="ECO:0000313" key="2">
    <source>
        <dbReference type="Proteomes" id="UP000095333"/>
    </source>
</evidence>